<gene>
    <name evidence="2" type="ORF">FHS72_003471</name>
</gene>
<evidence type="ECO:0000256" key="1">
    <source>
        <dbReference type="SAM" id="SignalP"/>
    </source>
</evidence>
<proteinExistence type="predicted"/>
<feature type="signal peptide" evidence="1">
    <location>
        <begin position="1"/>
        <end position="20"/>
    </location>
</feature>
<feature type="chain" id="PRO_5030535132" evidence="1">
    <location>
        <begin position="21"/>
        <end position="163"/>
    </location>
</feature>
<protein>
    <submittedName>
        <fullName evidence="2">Uncharacterized protein</fullName>
    </submittedName>
</protein>
<organism evidence="2 3">
    <name type="scientific">Yoonia ponticola</name>
    <dbReference type="NCBI Taxonomy" id="1524255"/>
    <lineage>
        <taxon>Bacteria</taxon>
        <taxon>Pseudomonadati</taxon>
        <taxon>Pseudomonadota</taxon>
        <taxon>Alphaproteobacteria</taxon>
        <taxon>Rhodobacterales</taxon>
        <taxon>Paracoccaceae</taxon>
        <taxon>Yoonia</taxon>
    </lineage>
</organism>
<evidence type="ECO:0000313" key="2">
    <source>
        <dbReference type="EMBL" id="MBB5723826.1"/>
    </source>
</evidence>
<dbReference type="RefSeq" id="WP_183530942.1">
    <property type="nucleotide sequence ID" value="NZ_JACIJM010000015.1"/>
</dbReference>
<keyword evidence="3" id="KW-1185">Reference proteome</keyword>
<dbReference type="EMBL" id="JACIJM010000015">
    <property type="protein sequence ID" value="MBB5723826.1"/>
    <property type="molecule type" value="Genomic_DNA"/>
</dbReference>
<accession>A0A7W9BNT0</accession>
<evidence type="ECO:0000313" key="3">
    <source>
        <dbReference type="Proteomes" id="UP000535415"/>
    </source>
</evidence>
<sequence length="163" mass="17466">MIQRIAVTAALCVAGMTASAEETLLMACTFKDGATGVSVTFDDGIVHYAYGPSKQEPDLALSEPAVDIDYTPWPGVSSSIWEAIAFTNGDFRYEVGMSFARDPESIEVNGGISISENGTEIAFLHCDTGSGYFVYDDQIEKTKHAAGLCVDHGRDPKWAPCEG</sequence>
<keyword evidence="1" id="KW-0732">Signal</keyword>
<reference evidence="2 3" key="1">
    <citation type="submission" date="2020-08" db="EMBL/GenBank/DDBJ databases">
        <title>Genomic Encyclopedia of Type Strains, Phase IV (KMG-IV): sequencing the most valuable type-strain genomes for metagenomic binning, comparative biology and taxonomic classification.</title>
        <authorList>
            <person name="Goeker M."/>
        </authorList>
    </citation>
    <scope>NUCLEOTIDE SEQUENCE [LARGE SCALE GENOMIC DNA]</scope>
    <source>
        <strain evidence="2 3">DSM 101064</strain>
    </source>
</reference>
<dbReference type="Proteomes" id="UP000535415">
    <property type="component" value="Unassembled WGS sequence"/>
</dbReference>
<dbReference type="AlphaFoldDB" id="A0A7W9BNT0"/>
<comment type="caution">
    <text evidence="2">The sequence shown here is derived from an EMBL/GenBank/DDBJ whole genome shotgun (WGS) entry which is preliminary data.</text>
</comment>
<name>A0A7W9BNT0_9RHOB</name>